<reference evidence="2 3" key="1">
    <citation type="journal article" date="2018" name="Sci. Rep.">
        <title>Genomic signatures of local adaptation to the degree of environmental predictability in rotifers.</title>
        <authorList>
            <person name="Franch-Gras L."/>
            <person name="Hahn C."/>
            <person name="Garcia-Roger E.M."/>
            <person name="Carmona M.J."/>
            <person name="Serra M."/>
            <person name="Gomez A."/>
        </authorList>
    </citation>
    <scope>NUCLEOTIDE SEQUENCE [LARGE SCALE GENOMIC DNA]</scope>
    <source>
        <strain evidence="2">HYR1</strain>
    </source>
</reference>
<dbReference type="Gene3D" id="3.10.350.10">
    <property type="entry name" value="LysM domain"/>
    <property type="match status" value="1"/>
</dbReference>
<evidence type="ECO:0000313" key="3">
    <source>
        <dbReference type="Proteomes" id="UP000276133"/>
    </source>
</evidence>
<proteinExistence type="predicted"/>
<evidence type="ECO:0000259" key="1">
    <source>
        <dbReference type="PROSITE" id="PS51782"/>
    </source>
</evidence>
<keyword evidence="3" id="KW-1185">Reference proteome</keyword>
<organism evidence="2 3">
    <name type="scientific">Brachionus plicatilis</name>
    <name type="common">Marine rotifer</name>
    <name type="synonym">Brachionus muelleri</name>
    <dbReference type="NCBI Taxonomy" id="10195"/>
    <lineage>
        <taxon>Eukaryota</taxon>
        <taxon>Metazoa</taxon>
        <taxon>Spiralia</taxon>
        <taxon>Gnathifera</taxon>
        <taxon>Rotifera</taxon>
        <taxon>Eurotatoria</taxon>
        <taxon>Monogononta</taxon>
        <taxon>Pseudotrocha</taxon>
        <taxon>Ploima</taxon>
        <taxon>Brachionidae</taxon>
        <taxon>Brachionus</taxon>
    </lineage>
</organism>
<protein>
    <recommendedName>
        <fullName evidence="1">LysM domain-containing protein</fullName>
    </recommendedName>
</protein>
<dbReference type="AlphaFoldDB" id="A0A3M7P8U8"/>
<sequence length="79" mass="8893">MNPIQNGDTCWSVAQRFGTSVEQLQTCSALNCNNLQPGQKKLNKKLIIEINNNLLHDRLPKIMLNMTRHVMSNNGSLSN</sequence>
<dbReference type="SUPFAM" id="SSF54106">
    <property type="entry name" value="LysM domain"/>
    <property type="match status" value="1"/>
</dbReference>
<gene>
    <name evidence="2" type="ORF">BpHYR1_017049</name>
</gene>
<feature type="domain" description="LysM" evidence="1">
    <location>
        <begin position="1"/>
        <end position="43"/>
    </location>
</feature>
<dbReference type="Pfam" id="PF01476">
    <property type="entry name" value="LysM"/>
    <property type="match status" value="1"/>
</dbReference>
<dbReference type="SMART" id="SM00257">
    <property type="entry name" value="LysM"/>
    <property type="match status" value="1"/>
</dbReference>
<dbReference type="PROSITE" id="PS51782">
    <property type="entry name" value="LYSM"/>
    <property type="match status" value="1"/>
</dbReference>
<accession>A0A3M7P8U8</accession>
<dbReference type="InterPro" id="IPR036779">
    <property type="entry name" value="LysM_dom_sf"/>
</dbReference>
<comment type="caution">
    <text evidence="2">The sequence shown here is derived from an EMBL/GenBank/DDBJ whole genome shotgun (WGS) entry which is preliminary data.</text>
</comment>
<dbReference type="CDD" id="cd00118">
    <property type="entry name" value="LysM"/>
    <property type="match status" value="1"/>
</dbReference>
<dbReference type="EMBL" id="REGN01012386">
    <property type="protein sequence ID" value="RMZ95521.1"/>
    <property type="molecule type" value="Genomic_DNA"/>
</dbReference>
<name>A0A3M7P8U8_BRAPC</name>
<dbReference type="Proteomes" id="UP000276133">
    <property type="component" value="Unassembled WGS sequence"/>
</dbReference>
<dbReference type="OrthoDB" id="5985073at2759"/>
<dbReference type="InterPro" id="IPR018392">
    <property type="entry name" value="LysM"/>
</dbReference>
<evidence type="ECO:0000313" key="2">
    <source>
        <dbReference type="EMBL" id="RMZ95521.1"/>
    </source>
</evidence>